<name>A0A3B0SMB0_9ZZZZ</name>
<dbReference type="EMBL" id="UOEK01000376">
    <property type="protein sequence ID" value="VAW06935.1"/>
    <property type="molecule type" value="Genomic_DNA"/>
</dbReference>
<protein>
    <recommendedName>
        <fullName evidence="2">NADH-ubiquinone oxidoreductase chain E</fullName>
    </recommendedName>
</protein>
<organism evidence="1">
    <name type="scientific">hydrothermal vent metagenome</name>
    <dbReference type="NCBI Taxonomy" id="652676"/>
    <lineage>
        <taxon>unclassified sequences</taxon>
        <taxon>metagenomes</taxon>
        <taxon>ecological metagenomes</taxon>
    </lineage>
</organism>
<accession>A0A3B0SMB0</accession>
<dbReference type="AlphaFoldDB" id="A0A3B0SMB0"/>
<reference evidence="1" key="1">
    <citation type="submission" date="2018-06" db="EMBL/GenBank/DDBJ databases">
        <authorList>
            <person name="Zhirakovskaya E."/>
        </authorList>
    </citation>
    <scope>NUCLEOTIDE SEQUENCE</scope>
</reference>
<dbReference type="Gene3D" id="1.10.150.20">
    <property type="entry name" value="5' to 3' exonuclease, C-terminal subdomain"/>
    <property type="match status" value="1"/>
</dbReference>
<evidence type="ECO:0008006" key="2">
    <source>
        <dbReference type="Google" id="ProtNLM"/>
    </source>
</evidence>
<evidence type="ECO:0000313" key="1">
    <source>
        <dbReference type="EMBL" id="VAW06935.1"/>
    </source>
</evidence>
<proteinExistence type="predicted"/>
<sequence>MGSIAALIGAALVGGIAGWVLARAFFAVETERSNEDLIDAARRATLAEVRLAEERTAHQSLIGDHARLVEQYETFKMGLTVDLTDSVMALNGGMPEVIQPPPPTPDIEPPSGDLNSHESNLRSQVANIARRTMDGVSVDDDLQAIRGVGPKINTMLREMGFSSFRQIASLTPDDLSYITEALDSFPGRIERDDWVGSAASLHAEKYGDSN</sequence>
<gene>
    <name evidence="1" type="ORF">MNBD_ACTINO02-2393</name>
</gene>